<accession>A0AAX6FN34</accession>
<dbReference type="Proteomes" id="UP001140949">
    <property type="component" value="Unassembled WGS sequence"/>
</dbReference>
<dbReference type="EMBL" id="JANAVB010027598">
    <property type="protein sequence ID" value="KAJ6817816.1"/>
    <property type="molecule type" value="Genomic_DNA"/>
</dbReference>
<evidence type="ECO:0000256" key="1">
    <source>
        <dbReference type="SAM" id="Phobius"/>
    </source>
</evidence>
<evidence type="ECO:0000313" key="3">
    <source>
        <dbReference type="Proteomes" id="UP001140949"/>
    </source>
</evidence>
<organism evidence="2 3">
    <name type="scientific">Iris pallida</name>
    <name type="common">Sweet iris</name>
    <dbReference type="NCBI Taxonomy" id="29817"/>
    <lineage>
        <taxon>Eukaryota</taxon>
        <taxon>Viridiplantae</taxon>
        <taxon>Streptophyta</taxon>
        <taxon>Embryophyta</taxon>
        <taxon>Tracheophyta</taxon>
        <taxon>Spermatophyta</taxon>
        <taxon>Magnoliopsida</taxon>
        <taxon>Liliopsida</taxon>
        <taxon>Asparagales</taxon>
        <taxon>Iridaceae</taxon>
        <taxon>Iridoideae</taxon>
        <taxon>Irideae</taxon>
        <taxon>Iris</taxon>
    </lineage>
</organism>
<dbReference type="AlphaFoldDB" id="A0AAX6FN34"/>
<keyword evidence="1" id="KW-0472">Membrane</keyword>
<name>A0AAX6FN34_IRIPA</name>
<gene>
    <name evidence="2" type="ORF">M6B38_409310</name>
</gene>
<reference evidence="2" key="1">
    <citation type="journal article" date="2023" name="GigaByte">
        <title>Genome assembly of the bearded iris, Iris pallida Lam.</title>
        <authorList>
            <person name="Bruccoleri R.E."/>
            <person name="Oakeley E.J."/>
            <person name="Faust A.M.E."/>
            <person name="Altorfer M."/>
            <person name="Dessus-Babus S."/>
            <person name="Burckhardt D."/>
            <person name="Oertli M."/>
            <person name="Naumann U."/>
            <person name="Petersen F."/>
            <person name="Wong J."/>
        </authorList>
    </citation>
    <scope>NUCLEOTIDE SEQUENCE</scope>
    <source>
        <strain evidence="2">GSM-AAB239-AS_SAM_17_03QT</strain>
    </source>
</reference>
<evidence type="ECO:0000313" key="2">
    <source>
        <dbReference type="EMBL" id="KAJ6817816.1"/>
    </source>
</evidence>
<keyword evidence="1" id="KW-0812">Transmembrane</keyword>
<sequence>MTAINEIGESESLWGRFYNWITSTENLILDGSVFFPTAPWVTATSVFVIAFIAYITMVITVVDFFSVLRRAKRRAGSGRWRTHSPIVHSP</sequence>
<protein>
    <submittedName>
        <fullName evidence="2">Photosystem II protein D1 (Chloroplast)</fullName>
    </submittedName>
</protein>
<keyword evidence="1" id="KW-1133">Transmembrane helix</keyword>
<comment type="caution">
    <text evidence="2">The sequence shown here is derived from an EMBL/GenBank/DDBJ whole genome shotgun (WGS) entry which is preliminary data.</text>
</comment>
<reference evidence="2" key="2">
    <citation type="submission" date="2023-04" db="EMBL/GenBank/DDBJ databases">
        <authorList>
            <person name="Bruccoleri R.E."/>
            <person name="Oakeley E.J."/>
            <person name="Faust A.-M."/>
            <person name="Dessus-Babus S."/>
            <person name="Altorfer M."/>
            <person name="Burckhardt D."/>
            <person name="Oertli M."/>
            <person name="Naumann U."/>
            <person name="Petersen F."/>
            <person name="Wong J."/>
        </authorList>
    </citation>
    <scope>NUCLEOTIDE SEQUENCE</scope>
    <source>
        <strain evidence="2">GSM-AAB239-AS_SAM_17_03QT</strain>
        <tissue evidence="2">Leaf</tissue>
    </source>
</reference>
<feature type="transmembrane region" description="Helical" evidence="1">
    <location>
        <begin position="40"/>
        <end position="65"/>
    </location>
</feature>
<keyword evidence="3" id="KW-1185">Reference proteome</keyword>
<proteinExistence type="predicted"/>